<evidence type="ECO:0000256" key="6">
    <source>
        <dbReference type="ARBA" id="ARBA00023136"/>
    </source>
</evidence>
<dbReference type="GO" id="GO:0005886">
    <property type="term" value="C:plasma membrane"/>
    <property type="evidence" value="ECO:0007669"/>
    <property type="project" value="UniProtKB-SubCell"/>
</dbReference>
<feature type="transmembrane region" description="Helical" evidence="7">
    <location>
        <begin position="144"/>
        <end position="167"/>
    </location>
</feature>
<feature type="domain" description="ABC transmembrane type-1" evidence="8">
    <location>
        <begin position="75"/>
        <end position="267"/>
    </location>
</feature>
<dbReference type="PROSITE" id="PS50928">
    <property type="entry name" value="ABC_TM1"/>
    <property type="match status" value="1"/>
</dbReference>
<comment type="subcellular location">
    <subcellularLocation>
        <location evidence="1 7">Cell membrane</location>
        <topology evidence="1 7">Multi-pass membrane protein</topology>
    </subcellularLocation>
</comment>
<dbReference type="OrthoDB" id="9810086at2"/>
<dbReference type="PANTHER" id="PTHR32243:SF18">
    <property type="entry name" value="INNER MEMBRANE ABC TRANSPORTER PERMEASE PROTEIN YCJP"/>
    <property type="match status" value="1"/>
</dbReference>
<dbReference type="STRING" id="334253.SAMN04487943_1015"/>
<comment type="similarity">
    <text evidence="7">Belongs to the binding-protein-dependent transport system permease family.</text>
</comment>
<feature type="transmembrane region" description="Helical" evidence="7">
    <location>
        <begin position="112"/>
        <end position="132"/>
    </location>
</feature>
<evidence type="ECO:0000256" key="3">
    <source>
        <dbReference type="ARBA" id="ARBA00022475"/>
    </source>
</evidence>
<evidence type="ECO:0000256" key="4">
    <source>
        <dbReference type="ARBA" id="ARBA00022692"/>
    </source>
</evidence>
<evidence type="ECO:0000256" key="2">
    <source>
        <dbReference type="ARBA" id="ARBA00022448"/>
    </source>
</evidence>
<feature type="transmembrane region" description="Helical" evidence="7">
    <location>
        <begin position="12"/>
        <end position="36"/>
    </location>
</feature>
<evidence type="ECO:0000256" key="1">
    <source>
        <dbReference type="ARBA" id="ARBA00004651"/>
    </source>
</evidence>
<protein>
    <submittedName>
        <fullName evidence="9">Raffinose/stachyose/melibiose transport system permease protein</fullName>
    </submittedName>
</protein>
<dbReference type="Proteomes" id="UP000198565">
    <property type="component" value="Unassembled WGS sequence"/>
</dbReference>
<proteinExistence type="inferred from homology"/>
<feature type="transmembrane region" description="Helical" evidence="7">
    <location>
        <begin position="74"/>
        <end position="100"/>
    </location>
</feature>
<dbReference type="InterPro" id="IPR035906">
    <property type="entry name" value="MetI-like_sf"/>
</dbReference>
<dbReference type="EMBL" id="FOTR01000001">
    <property type="protein sequence ID" value="SFL33044.1"/>
    <property type="molecule type" value="Genomic_DNA"/>
</dbReference>
<keyword evidence="10" id="KW-1185">Reference proteome</keyword>
<dbReference type="CDD" id="cd06261">
    <property type="entry name" value="TM_PBP2"/>
    <property type="match status" value="1"/>
</dbReference>
<feature type="transmembrane region" description="Helical" evidence="7">
    <location>
        <begin position="188"/>
        <end position="210"/>
    </location>
</feature>
<dbReference type="SUPFAM" id="SSF161098">
    <property type="entry name" value="MetI-like"/>
    <property type="match status" value="1"/>
</dbReference>
<evidence type="ECO:0000256" key="5">
    <source>
        <dbReference type="ARBA" id="ARBA00022989"/>
    </source>
</evidence>
<reference evidence="10" key="1">
    <citation type="submission" date="2016-10" db="EMBL/GenBank/DDBJ databases">
        <authorList>
            <person name="Varghese N."/>
            <person name="Submissions S."/>
        </authorList>
    </citation>
    <scope>NUCLEOTIDE SEQUENCE [LARGE SCALE GENOMIC DNA]</scope>
    <source>
        <strain evidence="10">CGMCC 1.4250</strain>
    </source>
</reference>
<dbReference type="RefSeq" id="WP_091479278.1">
    <property type="nucleotide sequence ID" value="NZ_FOTR01000001.1"/>
</dbReference>
<gene>
    <name evidence="9" type="ORF">SAMN04487943_1015</name>
</gene>
<name>A0A1I4GSP0_9BACI</name>
<dbReference type="PANTHER" id="PTHR32243">
    <property type="entry name" value="MALTOSE TRANSPORT SYSTEM PERMEASE-RELATED"/>
    <property type="match status" value="1"/>
</dbReference>
<keyword evidence="3" id="KW-1003">Cell membrane</keyword>
<feature type="transmembrane region" description="Helical" evidence="7">
    <location>
        <begin position="246"/>
        <end position="267"/>
    </location>
</feature>
<organism evidence="9 10">
    <name type="scientific">Gracilibacillus orientalis</name>
    <dbReference type="NCBI Taxonomy" id="334253"/>
    <lineage>
        <taxon>Bacteria</taxon>
        <taxon>Bacillati</taxon>
        <taxon>Bacillota</taxon>
        <taxon>Bacilli</taxon>
        <taxon>Bacillales</taxon>
        <taxon>Bacillaceae</taxon>
        <taxon>Gracilibacillus</taxon>
    </lineage>
</organism>
<dbReference type="Pfam" id="PF00528">
    <property type="entry name" value="BPD_transp_1"/>
    <property type="match status" value="1"/>
</dbReference>
<keyword evidence="5 7" id="KW-1133">Transmembrane helix</keyword>
<dbReference type="GO" id="GO:0055085">
    <property type="term" value="P:transmembrane transport"/>
    <property type="evidence" value="ECO:0007669"/>
    <property type="project" value="InterPro"/>
</dbReference>
<keyword evidence="2 7" id="KW-0813">Transport</keyword>
<accession>A0A1I4GSP0</accession>
<evidence type="ECO:0000313" key="10">
    <source>
        <dbReference type="Proteomes" id="UP000198565"/>
    </source>
</evidence>
<dbReference type="InterPro" id="IPR000515">
    <property type="entry name" value="MetI-like"/>
</dbReference>
<evidence type="ECO:0000259" key="8">
    <source>
        <dbReference type="PROSITE" id="PS50928"/>
    </source>
</evidence>
<evidence type="ECO:0000313" key="9">
    <source>
        <dbReference type="EMBL" id="SFL33044.1"/>
    </source>
</evidence>
<evidence type="ECO:0000256" key="7">
    <source>
        <dbReference type="RuleBase" id="RU363032"/>
    </source>
</evidence>
<keyword evidence="6 7" id="KW-0472">Membrane</keyword>
<dbReference type="Gene3D" id="1.10.3720.10">
    <property type="entry name" value="MetI-like"/>
    <property type="match status" value="1"/>
</dbReference>
<dbReference type="InterPro" id="IPR050901">
    <property type="entry name" value="BP-dep_ABC_trans_perm"/>
</dbReference>
<keyword evidence="4 7" id="KW-0812">Transmembrane</keyword>
<sequence>MHLSRKTKKRLLSTVTYFFLLIASIYSLFPIFWAFLTAIKPADEVRSPTPTLFTANPTLENFRSVLFETQFPRYFLNSVIVSVGSVLLSIFIGVLAAYALSRLSKSPGVKTLGVGMLLAQMVPVVLLMIPLYRIMMNLGLLDSYTGLIISYTVFAVPIITWMLKGFFDTIPIEIEESAMLDGCNKFYLIVRIMLPLSVPAIVSAGIYALVHAWSEFVLTFTFVSDDSMRTLSTGVFNFMGLWIVDWGRLMAAAILIIIPIAIVFTFIQKYLVSGLTAGSTKG</sequence>
<dbReference type="AlphaFoldDB" id="A0A1I4GSP0"/>